<dbReference type="OrthoDB" id="2020995at2759"/>
<comment type="subcellular location">
    <subcellularLocation>
        <location evidence="1">Nucleus</location>
    </subcellularLocation>
</comment>
<proteinExistence type="inferred from homology"/>
<feature type="compositionally biased region" description="Polar residues" evidence="7">
    <location>
        <begin position="194"/>
        <end position="203"/>
    </location>
</feature>
<dbReference type="InterPro" id="IPR036576">
    <property type="entry name" value="WRKY_dom_sf"/>
</dbReference>
<keyword evidence="4" id="KW-0804">Transcription</keyword>
<evidence type="ECO:0000313" key="9">
    <source>
        <dbReference type="EMBL" id="PWA48839.1"/>
    </source>
</evidence>
<dbReference type="Gene3D" id="2.20.25.80">
    <property type="entry name" value="WRKY domain"/>
    <property type="match status" value="1"/>
</dbReference>
<gene>
    <name evidence="9" type="ORF">CTI12_AA302400</name>
</gene>
<evidence type="ECO:0000256" key="7">
    <source>
        <dbReference type="SAM" id="MobiDB-lite"/>
    </source>
</evidence>
<dbReference type="FunFam" id="2.20.25.80:FF:000002">
    <property type="entry name" value="probable WRKY transcription factor 31"/>
    <property type="match status" value="1"/>
</dbReference>
<keyword evidence="10" id="KW-1185">Reference proteome</keyword>
<evidence type="ECO:0000256" key="2">
    <source>
        <dbReference type="ARBA" id="ARBA00023015"/>
    </source>
</evidence>
<dbReference type="AlphaFoldDB" id="A0A2U1LIL9"/>
<dbReference type="SMART" id="SM00774">
    <property type="entry name" value="WRKY"/>
    <property type="match status" value="1"/>
</dbReference>
<dbReference type="Pfam" id="PF03106">
    <property type="entry name" value="WRKY"/>
    <property type="match status" value="1"/>
</dbReference>
<dbReference type="PROSITE" id="PS50811">
    <property type="entry name" value="WRKY"/>
    <property type="match status" value="1"/>
</dbReference>
<protein>
    <submittedName>
        <fullName evidence="9">WRKY domain-containing protein</fullName>
    </submittedName>
</protein>
<dbReference type="GO" id="GO:0005634">
    <property type="term" value="C:nucleus"/>
    <property type="evidence" value="ECO:0007669"/>
    <property type="project" value="UniProtKB-SubCell"/>
</dbReference>
<evidence type="ECO:0000256" key="3">
    <source>
        <dbReference type="ARBA" id="ARBA00023125"/>
    </source>
</evidence>
<comment type="similarity">
    <text evidence="6">Belongs to the WRKY group II-b family.</text>
</comment>
<organism evidence="9 10">
    <name type="scientific">Artemisia annua</name>
    <name type="common">Sweet wormwood</name>
    <dbReference type="NCBI Taxonomy" id="35608"/>
    <lineage>
        <taxon>Eukaryota</taxon>
        <taxon>Viridiplantae</taxon>
        <taxon>Streptophyta</taxon>
        <taxon>Embryophyta</taxon>
        <taxon>Tracheophyta</taxon>
        <taxon>Spermatophyta</taxon>
        <taxon>Magnoliopsida</taxon>
        <taxon>eudicotyledons</taxon>
        <taxon>Gunneridae</taxon>
        <taxon>Pentapetalae</taxon>
        <taxon>asterids</taxon>
        <taxon>campanulids</taxon>
        <taxon>Asterales</taxon>
        <taxon>Asteraceae</taxon>
        <taxon>Asteroideae</taxon>
        <taxon>Anthemideae</taxon>
        <taxon>Artemisiinae</taxon>
        <taxon>Artemisia</taxon>
    </lineage>
</organism>
<sequence>MDDTPSNGLTFDLDRITSSVSDHHRIPPFMESSSHEFCHDRQINEVDFFNDQKLSIGSSSNFTRHKQSSSVNINTCLNLVTGNTSSDQSIIEDGMSSYSEEERTKHELATVQAEYERTSGENQRLKEALNKVIIDYKTLEMHFATILQYKREEKSVEDRDGRRSTMGPRSIMDLALAAEPNENSHYSSEERSHSPINKNNSMDDNNRKIDQSTEATIRKARVSVRARSEASVITDGCQWRKYGQKMAKGNPCPRAYYRCTMAAGCPVRKQVQRYAEDKTIVITTYEGNHNHPLPPSAMAMASTTSSAARMLLSGSMPSADGLPNSNFLSRTLLPCSSNMATISASAPFPTITLDLTQTPNPFQSPFNSSNPNTMSQIFGQSLYNQSKFSGLQMSQGDPQARMADTVSALRADPNFTAALATAISSMISGGTSDDFHGSNNKASNSNFQGN</sequence>
<dbReference type="EMBL" id="PKPP01009194">
    <property type="protein sequence ID" value="PWA48839.1"/>
    <property type="molecule type" value="Genomic_DNA"/>
</dbReference>
<evidence type="ECO:0000256" key="5">
    <source>
        <dbReference type="ARBA" id="ARBA00023242"/>
    </source>
</evidence>
<evidence type="ECO:0000259" key="8">
    <source>
        <dbReference type="PROSITE" id="PS50811"/>
    </source>
</evidence>
<dbReference type="Proteomes" id="UP000245207">
    <property type="component" value="Unassembled WGS sequence"/>
</dbReference>
<reference evidence="9 10" key="1">
    <citation type="journal article" date="2018" name="Mol. Plant">
        <title>The genome of Artemisia annua provides insight into the evolution of Asteraceae family and artemisinin biosynthesis.</title>
        <authorList>
            <person name="Shen Q."/>
            <person name="Zhang L."/>
            <person name="Liao Z."/>
            <person name="Wang S."/>
            <person name="Yan T."/>
            <person name="Shi P."/>
            <person name="Liu M."/>
            <person name="Fu X."/>
            <person name="Pan Q."/>
            <person name="Wang Y."/>
            <person name="Lv Z."/>
            <person name="Lu X."/>
            <person name="Zhang F."/>
            <person name="Jiang W."/>
            <person name="Ma Y."/>
            <person name="Chen M."/>
            <person name="Hao X."/>
            <person name="Li L."/>
            <person name="Tang Y."/>
            <person name="Lv G."/>
            <person name="Zhou Y."/>
            <person name="Sun X."/>
            <person name="Brodelius P.E."/>
            <person name="Rose J.K.C."/>
            <person name="Tang K."/>
        </authorList>
    </citation>
    <scope>NUCLEOTIDE SEQUENCE [LARGE SCALE GENOMIC DNA]</scope>
    <source>
        <strain evidence="10">cv. Huhao1</strain>
        <tissue evidence="9">Leaf</tissue>
    </source>
</reference>
<name>A0A2U1LIL9_ARTAN</name>
<dbReference type="PANTHER" id="PTHR31429:SF50">
    <property type="entry name" value="WRKY DOMAIN-CONTAINING PROTEIN"/>
    <property type="match status" value="1"/>
</dbReference>
<keyword evidence="2" id="KW-0805">Transcription regulation</keyword>
<evidence type="ECO:0000256" key="1">
    <source>
        <dbReference type="ARBA" id="ARBA00004123"/>
    </source>
</evidence>
<evidence type="ECO:0000256" key="4">
    <source>
        <dbReference type="ARBA" id="ARBA00023163"/>
    </source>
</evidence>
<accession>A0A2U1LIL9</accession>
<dbReference type="GO" id="GO:0043565">
    <property type="term" value="F:sequence-specific DNA binding"/>
    <property type="evidence" value="ECO:0007669"/>
    <property type="project" value="InterPro"/>
</dbReference>
<feature type="domain" description="WRKY" evidence="8">
    <location>
        <begin position="228"/>
        <end position="294"/>
    </location>
</feature>
<evidence type="ECO:0000313" key="10">
    <source>
        <dbReference type="Proteomes" id="UP000245207"/>
    </source>
</evidence>
<comment type="caution">
    <text evidence="9">The sequence shown here is derived from an EMBL/GenBank/DDBJ whole genome shotgun (WGS) entry which is preliminary data.</text>
</comment>
<evidence type="ECO:0000256" key="6">
    <source>
        <dbReference type="ARBA" id="ARBA00061007"/>
    </source>
</evidence>
<dbReference type="GO" id="GO:0003700">
    <property type="term" value="F:DNA-binding transcription factor activity"/>
    <property type="evidence" value="ECO:0007669"/>
    <property type="project" value="InterPro"/>
</dbReference>
<dbReference type="InterPro" id="IPR003657">
    <property type="entry name" value="WRKY_dom"/>
</dbReference>
<keyword evidence="5" id="KW-0539">Nucleus</keyword>
<dbReference type="PANTHER" id="PTHR31429">
    <property type="entry name" value="WRKY TRANSCRIPTION FACTOR 36-RELATED"/>
    <property type="match status" value="1"/>
</dbReference>
<keyword evidence="3" id="KW-0238">DNA-binding</keyword>
<dbReference type="SUPFAM" id="SSF118290">
    <property type="entry name" value="WRKY DNA-binding domain"/>
    <property type="match status" value="1"/>
</dbReference>
<feature type="region of interest" description="Disordered" evidence="7">
    <location>
        <begin position="180"/>
        <end position="206"/>
    </location>
</feature>
<dbReference type="InterPro" id="IPR044810">
    <property type="entry name" value="WRKY_plant"/>
</dbReference>